<proteinExistence type="predicted"/>
<organism evidence="1 2">
    <name type="scientific">Albugo candida</name>
    <dbReference type="NCBI Taxonomy" id="65357"/>
    <lineage>
        <taxon>Eukaryota</taxon>
        <taxon>Sar</taxon>
        <taxon>Stramenopiles</taxon>
        <taxon>Oomycota</taxon>
        <taxon>Peronosporomycetes</taxon>
        <taxon>Albuginales</taxon>
        <taxon>Albuginaceae</taxon>
        <taxon>Albugo</taxon>
    </lineage>
</organism>
<dbReference type="Proteomes" id="UP000053237">
    <property type="component" value="Unassembled WGS sequence"/>
</dbReference>
<protein>
    <submittedName>
        <fullName evidence="1">Uncharacterized protein</fullName>
    </submittedName>
</protein>
<dbReference type="AlphaFoldDB" id="A0A024FU77"/>
<accession>A0A024FU77</accession>
<name>A0A024FU77_9STRA</name>
<keyword evidence="2" id="KW-1185">Reference proteome</keyword>
<dbReference type="InParanoid" id="A0A024FU77"/>
<reference evidence="1 2" key="1">
    <citation type="submission" date="2012-05" db="EMBL/GenBank/DDBJ databases">
        <title>Recombination and specialization in a pathogen metapopulation.</title>
        <authorList>
            <person name="Gardiner A."/>
            <person name="Kemen E."/>
            <person name="Schultz-Larsen T."/>
            <person name="MacLean D."/>
            <person name="Van Oosterhout C."/>
            <person name="Jones J.D.G."/>
        </authorList>
    </citation>
    <scope>NUCLEOTIDE SEQUENCE [LARGE SCALE GENOMIC DNA]</scope>
    <source>
        <strain evidence="1 2">Ac Nc2</strain>
    </source>
</reference>
<gene>
    <name evidence="1" type="ORF">BN9_112330</name>
</gene>
<evidence type="ECO:0000313" key="2">
    <source>
        <dbReference type="Proteomes" id="UP000053237"/>
    </source>
</evidence>
<evidence type="ECO:0000313" key="1">
    <source>
        <dbReference type="EMBL" id="CCI10680.1"/>
    </source>
</evidence>
<sequence>MYRGRHIHNTIELNFDSAPCMRLLHSTIFRVVDYLYFRECTALIESLIIILTADETFCLFKIPLERFASAELLSYKRFLSSISNDTYNMQIRDFRSVISLYTKRYCDDSNVFSMFTSEKYIEAAFHAENLPFLRDSNCFKNAIQRFSKDGR</sequence>
<comment type="caution">
    <text evidence="1">The sequence shown here is derived from an EMBL/GenBank/DDBJ whole genome shotgun (WGS) entry which is preliminary data.</text>
</comment>
<dbReference type="EMBL" id="CAIX01000344">
    <property type="protein sequence ID" value="CCI10680.1"/>
    <property type="molecule type" value="Genomic_DNA"/>
</dbReference>